<reference evidence="1 2" key="1">
    <citation type="submission" date="2013-03" db="EMBL/GenBank/DDBJ databases">
        <title>The Genome Sequence of Capronia coronata CBS 617.96.</title>
        <authorList>
            <consortium name="The Broad Institute Genomics Platform"/>
            <person name="Cuomo C."/>
            <person name="de Hoog S."/>
            <person name="Gorbushina A."/>
            <person name="Walker B."/>
            <person name="Young S.K."/>
            <person name="Zeng Q."/>
            <person name="Gargeya S."/>
            <person name="Fitzgerald M."/>
            <person name="Haas B."/>
            <person name="Abouelleil A."/>
            <person name="Allen A.W."/>
            <person name="Alvarado L."/>
            <person name="Arachchi H.M."/>
            <person name="Berlin A.M."/>
            <person name="Chapman S.B."/>
            <person name="Gainer-Dewar J."/>
            <person name="Goldberg J."/>
            <person name="Griggs A."/>
            <person name="Gujja S."/>
            <person name="Hansen M."/>
            <person name="Howarth C."/>
            <person name="Imamovic A."/>
            <person name="Ireland A."/>
            <person name="Larimer J."/>
            <person name="McCowan C."/>
            <person name="Murphy C."/>
            <person name="Pearson M."/>
            <person name="Poon T.W."/>
            <person name="Priest M."/>
            <person name="Roberts A."/>
            <person name="Saif S."/>
            <person name="Shea T."/>
            <person name="Sisk P."/>
            <person name="Sykes S."/>
            <person name="Wortman J."/>
            <person name="Nusbaum C."/>
            <person name="Birren B."/>
        </authorList>
    </citation>
    <scope>NUCLEOTIDE SEQUENCE [LARGE SCALE GENOMIC DNA]</scope>
    <source>
        <strain evidence="1 2">CBS 617.96</strain>
    </source>
</reference>
<keyword evidence="2" id="KW-1185">Reference proteome</keyword>
<dbReference type="AlphaFoldDB" id="W9XLV7"/>
<dbReference type="GeneID" id="19162427"/>
<dbReference type="HOGENOM" id="CLU_1245201_0_0_1"/>
<accession>W9XLV7</accession>
<organism evidence="1 2">
    <name type="scientific">Capronia coronata CBS 617.96</name>
    <dbReference type="NCBI Taxonomy" id="1182541"/>
    <lineage>
        <taxon>Eukaryota</taxon>
        <taxon>Fungi</taxon>
        <taxon>Dikarya</taxon>
        <taxon>Ascomycota</taxon>
        <taxon>Pezizomycotina</taxon>
        <taxon>Eurotiomycetes</taxon>
        <taxon>Chaetothyriomycetidae</taxon>
        <taxon>Chaetothyriales</taxon>
        <taxon>Herpotrichiellaceae</taxon>
        <taxon>Capronia</taxon>
    </lineage>
</organism>
<dbReference type="EMBL" id="AMWN01000007">
    <property type="protein sequence ID" value="EXJ81507.1"/>
    <property type="molecule type" value="Genomic_DNA"/>
</dbReference>
<proteinExistence type="predicted"/>
<protein>
    <submittedName>
        <fullName evidence="1">Uncharacterized protein</fullName>
    </submittedName>
</protein>
<dbReference type="RefSeq" id="XP_007726628.1">
    <property type="nucleotide sequence ID" value="XM_007728438.1"/>
</dbReference>
<evidence type="ECO:0000313" key="2">
    <source>
        <dbReference type="Proteomes" id="UP000019484"/>
    </source>
</evidence>
<comment type="caution">
    <text evidence="1">The sequence shown here is derived from an EMBL/GenBank/DDBJ whole genome shotgun (WGS) entry which is preliminary data.</text>
</comment>
<dbReference type="Proteomes" id="UP000019484">
    <property type="component" value="Unassembled WGS sequence"/>
</dbReference>
<sequence>MADFIKSIPSLMGIPREMRDAVFEQLFPCRTIILSNPAPANIAGLIGTCRQLRAEFDGFIKTLVCRNGIRPGRSLPTDPASCGIRTIILEDGVSAPLNTTDFPKLEKIIICRDDRGRRPRARGLALDGIFLIDFDEVDILSPQRDIIRQQVHARLPQWLQDLLFDPSRRLSVQFNLLLSFQEQFQVKRSEWDANVDYPGIWMKLDCQWDWDSGHVFDITSIF</sequence>
<name>W9XLV7_9EURO</name>
<gene>
    <name evidence="1" type="ORF">A1O1_07571</name>
</gene>
<evidence type="ECO:0000313" key="1">
    <source>
        <dbReference type="EMBL" id="EXJ81507.1"/>
    </source>
</evidence>